<dbReference type="InterPro" id="IPR010730">
    <property type="entry name" value="HET"/>
</dbReference>
<proteinExistence type="predicted"/>
<dbReference type="Proteomes" id="UP001583177">
    <property type="component" value="Unassembled WGS sequence"/>
</dbReference>
<feature type="domain" description="Heterokaryon incompatibility" evidence="1">
    <location>
        <begin position="51"/>
        <end position="221"/>
    </location>
</feature>
<comment type="caution">
    <text evidence="2">The sequence shown here is derived from an EMBL/GenBank/DDBJ whole genome shotgun (WGS) entry which is preliminary data.</text>
</comment>
<evidence type="ECO:0000259" key="1">
    <source>
        <dbReference type="Pfam" id="PF06985"/>
    </source>
</evidence>
<protein>
    <recommendedName>
        <fullName evidence="1">Heterokaryon incompatibility domain-containing protein</fullName>
    </recommendedName>
</protein>
<accession>A0ABR3WB09</accession>
<reference evidence="2 3" key="1">
    <citation type="journal article" date="2024" name="IMA Fungus">
        <title>IMA Genome - F19 : A genome assembly and annotation guide to empower mycologists, including annotated draft genome sequences of Ceratocystis pirilliformis, Diaporthe australafricana, Fusarium ophioides, Paecilomyces lecythidis, and Sporothrix stenoceras.</title>
        <authorList>
            <person name="Aylward J."/>
            <person name="Wilson A.M."/>
            <person name="Visagie C.M."/>
            <person name="Spraker J."/>
            <person name="Barnes I."/>
            <person name="Buitendag C."/>
            <person name="Ceriani C."/>
            <person name="Del Mar Angel L."/>
            <person name="du Plessis D."/>
            <person name="Fuchs T."/>
            <person name="Gasser K."/>
            <person name="Kramer D."/>
            <person name="Li W."/>
            <person name="Munsamy K."/>
            <person name="Piso A."/>
            <person name="Price J.L."/>
            <person name="Sonnekus B."/>
            <person name="Thomas C."/>
            <person name="van der Nest A."/>
            <person name="van Dijk A."/>
            <person name="van Heerden A."/>
            <person name="van Vuuren N."/>
            <person name="Yilmaz N."/>
            <person name="Duong T.A."/>
            <person name="van der Merwe N.A."/>
            <person name="Wingfield M.J."/>
            <person name="Wingfield B.D."/>
        </authorList>
    </citation>
    <scope>NUCLEOTIDE SEQUENCE [LARGE SCALE GENOMIC DNA]</scope>
    <source>
        <strain evidence="2 3">CMW 18300</strain>
    </source>
</reference>
<organism evidence="2 3">
    <name type="scientific">Diaporthe australafricana</name>
    <dbReference type="NCBI Taxonomy" id="127596"/>
    <lineage>
        <taxon>Eukaryota</taxon>
        <taxon>Fungi</taxon>
        <taxon>Dikarya</taxon>
        <taxon>Ascomycota</taxon>
        <taxon>Pezizomycotina</taxon>
        <taxon>Sordariomycetes</taxon>
        <taxon>Sordariomycetidae</taxon>
        <taxon>Diaporthales</taxon>
        <taxon>Diaporthaceae</taxon>
        <taxon>Diaporthe</taxon>
    </lineage>
</organism>
<gene>
    <name evidence="2" type="ORF">Daus18300_010301</name>
</gene>
<dbReference type="PANTHER" id="PTHR24148">
    <property type="entry name" value="ANKYRIN REPEAT DOMAIN-CONTAINING PROTEIN 39 HOMOLOG-RELATED"/>
    <property type="match status" value="1"/>
</dbReference>
<keyword evidence="3" id="KW-1185">Reference proteome</keyword>
<evidence type="ECO:0000313" key="2">
    <source>
        <dbReference type="EMBL" id="KAL1857543.1"/>
    </source>
</evidence>
<dbReference type="PANTHER" id="PTHR24148:SF64">
    <property type="entry name" value="HETEROKARYON INCOMPATIBILITY DOMAIN-CONTAINING PROTEIN"/>
    <property type="match status" value="1"/>
</dbReference>
<evidence type="ECO:0000313" key="3">
    <source>
        <dbReference type="Proteomes" id="UP001583177"/>
    </source>
</evidence>
<dbReference type="Pfam" id="PF06985">
    <property type="entry name" value="HET"/>
    <property type="match status" value="1"/>
</dbReference>
<sequence>METGATTEGLWQYDTLPSGRWFRVIRVLPGRFDDSLVCELISTALDAAPPYKALSYVWGDHGKVESITCSGFRRDITVNLFEGLRRIRGTDDVEIAWADAISINQTDKNERSSQVNQMGEIYDKAEEVVVWLGDDNDDLADVAFAGLCQVNKSIRDGADTAWSSAPSDGCSVEWSSGVRVSSQPTMIFRSTLPAILNSNVANAIKRFFQLAWFTRVWTLQEVGLATIATACWGSSHIQFHEIGEFIHHAMTHGNLNTVLRQDIKDVISGSPYYALHNVWYTYDKQNSWVSRSPVLSSNIKWMAEVFTTDISLVLEASRMMNATDPLDHVFAFLGHPKALQPGTKETLIQANYNIDLKTLYHLLASKIAEMSLNFLVQVQNMAEDIEPENEEPSWIPQWHINNPGAPIALWEAFDASLGKSTPLTGKTVASMSKNALKASALLFDTVQSHTPTMKRAGFEDPRHECAALIEECWDLAAQFENAYGEFSPFAFAATLRCYYKSKTTTDLEYREVVRDLTQYCALRKPGMLESKLAIADWYQTLLIKKLRALRGHEYTLPFSPSTPDVESLTQQCLSWILSEGGSHQESNFVSQLTSHILAQTLEGTLDRETISTFQDFVLSTTLAYTAWRDQRSPTSRLPLHDLYRTSYLSGSSLLRKLDHHLDPETLNKAPRPTIQALFLVLFGTILGVTYTTHVGGRPSSDSDDSDDLIGKVLTESPTLFITMKEQLCHLLADKLVLLAELLWAKIDAGAARRCIIDGCLMGRWNRSGRWVWGNLMPHYAWPTRDNSLDWVVRRPGGTFHPSPHAAVMRCPEVLSPLMPSMDASDRGKRRSMLVVGPTPHGQQMFARMRTHTGSDGPSLFV</sequence>
<name>A0ABR3WB09_9PEZI</name>
<dbReference type="EMBL" id="JAWRVE010000112">
    <property type="protein sequence ID" value="KAL1857543.1"/>
    <property type="molecule type" value="Genomic_DNA"/>
</dbReference>
<dbReference type="InterPro" id="IPR052895">
    <property type="entry name" value="HetReg/Transcr_Mod"/>
</dbReference>